<reference evidence="1 2" key="1">
    <citation type="submission" date="2020-08" db="EMBL/GenBank/DDBJ databases">
        <title>Sequencing the genomes of 1000 actinobacteria strains.</title>
        <authorList>
            <person name="Klenk H.-P."/>
        </authorList>
    </citation>
    <scope>NUCLEOTIDE SEQUENCE [LARGE SCALE GENOMIC DNA]</scope>
    <source>
        <strain evidence="1 2">DSM 102030</strain>
    </source>
</reference>
<dbReference type="RefSeq" id="WP_184574731.1">
    <property type="nucleotide sequence ID" value="NZ_JACHJT010000001.1"/>
</dbReference>
<dbReference type="AlphaFoldDB" id="A0A7W7RDB6"/>
<gene>
    <name evidence="1" type="ORF">F4561_000718</name>
</gene>
<protein>
    <submittedName>
        <fullName evidence="1">Uncharacterized protein</fullName>
    </submittedName>
</protein>
<name>A0A7W7RDB6_9ACTN</name>
<keyword evidence="2" id="KW-1185">Reference proteome</keyword>
<accession>A0A7W7RDB6</accession>
<dbReference type="Proteomes" id="UP000523007">
    <property type="component" value="Unassembled WGS sequence"/>
</dbReference>
<evidence type="ECO:0000313" key="2">
    <source>
        <dbReference type="Proteomes" id="UP000523007"/>
    </source>
</evidence>
<proteinExistence type="predicted"/>
<sequence>MTTSDTDMRAGVTVTGDAFLWEWGPTIGPIDDLGQAHARVAAALVNLAGEP</sequence>
<dbReference type="EMBL" id="JACHJT010000001">
    <property type="protein sequence ID" value="MBB4929898.1"/>
    <property type="molecule type" value="Genomic_DNA"/>
</dbReference>
<comment type="caution">
    <text evidence="1">The sequence shown here is derived from an EMBL/GenBank/DDBJ whole genome shotgun (WGS) entry which is preliminary data.</text>
</comment>
<evidence type="ECO:0000313" key="1">
    <source>
        <dbReference type="EMBL" id="MBB4929898.1"/>
    </source>
</evidence>
<organism evidence="1 2">
    <name type="scientific">Lipingzhangella halophila</name>
    <dbReference type="NCBI Taxonomy" id="1783352"/>
    <lineage>
        <taxon>Bacteria</taxon>
        <taxon>Bacillati</taxon>
        <taxon>Actinomycetota</taxon>
        <taxon>Actinomycetes</taxon>
        <taxon>Streptosporangiales</taxon>
        <taxon>Nocardiopsidaceae</taxon>
        <taxon>Lipingzhangella</taxon>
    </lineage>
</organism>